<accession>A0ACC3MJF2</accession>
<organism evidence="1 2">
    <name type="scientific">Vermiconidia calcicola</name>
    <dbReference type="NCBI Taxonomy" id="1690605"/>
    <lineage>
        <taxon>Eukaryota</taxon>
        <taxon>Fungi</taxon>
        <taxon>Dikarya</taxon>
        <taxon>Ascomycota</taxon>
        <taxon>Pezizomycotina</taxon>
        <taxon>Dothideomycetes</taxon>
        <taxon>Dothideomycetidae</taxon>
        <taxon>Mycosphaerellales</taxon>
        <taxon>Extremaceae</taxon>
        <taxon>Vermiconidia</taxon>
    </lineage>
</organism>
<reference evidence="1" key="1">
    <citation type="submission" date="2023-07" db="EMBL/GenBank/DDBJ databases">
        <title>Black Yeasts Isolated from many extreme environments.</title>
        <authorList>
            <person name="Coleine C."/>
            <person name="Stajich J.E."/>
            <person name="Selbmann L."/>
        </authorList>
    </citation>
    <scope>NUCLEOTIDE SEQUENCE</scope>
    <source>
        <strain evidence="1">CCFEE 5714</strain>
    </source>
</reference>
<sequence length="301" mass="34648">MPINYSKWDSLVVSDDSDVEQTEPPRKAKAKPPSTQAKPHANKPVLSKKDTVGKKAAARHAVELPVELWLRIFFFNSGPAMDEYLGDAPRIVGRPDLPSHIIILKSRANDTILPELRIDHERRELSFEWYGMFHAFLRETAVYMKRNEKIDSANPGLVGQAQRLMARDPHRAMEMMMSIYNSNIGVRKQVRRERLKKQLRGWSGLNFNDELFQKREAQALQTIADRESEADVTETAEDANELRWARKAQEKSHDLSDEANQDFLRARAMGEDKGFNPNRPVSRAVTQLPNFVDLVRWWDDS</sequence>
<comment type="caution">
    <text evidence="1">The sequence shown here is derived from an EMBL/GenBank/DDBJ whole genome shotgun (WGS) entry which is preliminary data.</text>
</comment>
<evidence type="ECO:0000313" key="2">
    <source>
        <dbReference type="Proteomes" id="UP001281147"/>
    </source>
</evidence>
<dbReference type="EMBL" id="JAUTXU010000248">
    <property type="protein sequence ID" value="KAK3696020.1"/>
    <property type="molecule type" value="Genomic_DNA"/>
</dbReference>
<evidence type="ECO:0000313" key="1">
    <source>
        <dbReference type="EMBL" id="KAK3696020.1"/>
    </source>
</evidence>
<dbReference type="Proteomes" id="UP001281147">
    <property type="component" value="Unassembled WGS sequence"/>
</dbReference>
<name>A0ACC3MJF2_9PEZI</name>
<gene>
    <name evidence="1" type="ORF">LTR37_018162</name>
</gene>
<keyword evidence="2" id="KW-1185">Reference proteome</keyword>
<protein>
    <submittedName>
        <fullName evidence="1">Uncharacterized protein</fullName>
    </submittedName>
</protein>
<proteinExistence type="predicted"/>